<dbReference type="Proteomes" id="UP000319280">
    <property type="component" value="Unassembled WGS sequence"/>
</dbReference>
<evidence type="ECO:0000313" key="3">
    <source>
        <dbReference type="Proteomes" id="UP000319280"/>
    </source>
</evidence>
<accession>A0A549YJX7</accession>
<dbReference type="PANTHER" id="PTHR38813">
    <property type="match status" value="1"/>
</dbReference>
<gene>
    <name evidence="2" type="ORF">FH966_11080</name>
</gene>
<dbReference type="Gene3D" id="3.30.2310.20">
    <property type="entry name" value="RelE-like"/>
    <property type="match status" value="1"/>
</dbReference>
<organism evidence="2 3">
    <name type="scientific">Lentibacillus cibarius</name>
    <dbReference type="NCBI Taxonomy" id="2583219"/>
    <lineage>
        <taxon>Bacteria</taxon>
        <taxon>Bacillati</taxon>
        <taxon>Bacillota</taxon>
        <taxon>Bacilli</taxon>
        <taxon>Bacillales</taxon>
        <taxon>Bacillaceae</taxon>
        <taxon>Lentibacillus</taxon>
    </lineage>
</organism>
<protein>
    <submittedName>
        <fullName evidence="2">Type II toxin-antitoxin system RelE/ParE family toxin</fullName>
    </submittedName>
</protein>
<dbReference type="InterPro" id="IPR035093">
    <property type="entry name" value="RelE/ParE_toxin_dom_sf"/>
</dbReference>
<dbReference type="AlphaFoldDB" id="A0A549YJX7"/>
<keyword evidence="1" id="KW-1277">Toxin-antitoxin system</keyword>
<reference evidence="2 3" key="1">
    <citation type="submission" date="2019-07" db="EMBL/GenBank/DDBJ databases">
        <title>Genomic analysis of Lentibacillus sp. NKC851-2.</title>
        <authorList>
            <person name="Oh Y.J."/>
        </authorList>
    </citation>
    <scope>NUCLEOTIDE SEQUENCE [LARGE SCALE GENOMIC DNA]</scope>
    <source>
        <strain evidence="2 3">NKC851-2</strain>
    </source>
</reference>
<dbReference type="InterPro" id="IPR052747">
    <property type="entry name" value="TA_system_RelE_toxin"/>
</dbReference>
<keyword evidence="3" id="KW-1185">Reference proteome</keyword>
<proteinExistence type="predicted"/>
<dbReference type="PANTHER" id="PTHR38813:SF1">
    <property type="entry name" value="TOXIN RELE1-RELATED"/>
    <property type="match status" value="1"/>
</dbReference>
<dbReference type="SUPFAM" id="SSF143011">
    <property type="entry name" value="RelE-like"/>
    <property type="match status" value="1"/>
</dbReference>
<evidence type="ECO:0000256" key="1">
    <source>
        <dbReference type="ARBA" id="ARBA00022649"/>
    </source>
</evidence>
<sequence>MYELRVDKQTAKYLKKLDKPNQKQLMGALTELAENPFIDKSVTRMKGYTSTFRKRVGDFRIIFEVDQGHLIVLVLKIGSRGDIYKK</sequence>
<dbReference type="EMBL" id="VJMZ01000001">
    <property type="protein sequence ID" value="TRM12180.1"/>
    <property type="molecule type" value="Genomic_DNA"/>
</dbReference>
<dbReference type="Pfam" id="PF05016">
    <property type="entry name" value="ParE_toxin"/>
    <property type="match status" value="1"/>
</dbReference>
<dbReference type="InterPro" id="IPR007712">
    <property type="entry name" value="RelE/ParE_toxin"/>
</dbReference>
<name>A0A549YJX7_9BACI</name>
<dbReference type="RefSeq" id="WP_142791161.1">
    <property type="nucleotide sequence ID" value="NZ_VJMZ01000001.1"/>
</dbReference>
<comment type="caution">
    <text evidence="2">The sequence shown here is derived from an EMBL/GenBank/DDBJ whole genome shotgun (WGS) entry which is preliminary data.</text>
</comment>
<evidence type="ECO:0000313" key="2">
    <source>
        <dbReference type="EMBL" id="TRM12180.1"/>
    </source>
</evidence>